<protein>
    <submittedName>
        <fullName evidence="1">Uncharacterized protein</fullName>
    </submittedName>
</protein>
<dbReference type="Gramene" id="ORUFI04G09080.1">
    <property type="protein sequence ID" value="ORUFI04G09080.1"/>
    <property type="gene ID" value="ORUFI04G09080"/>
</dbReference>
<sequence length="66" mass="7090">MAGVPQRHVVANRQGVSGTCGSHMSVTQCHQEFHGGMSPNPNPPRESNTALIIVDSRQRPQGQIAE</sequence>
<dbReference type="Proteomes" id="UP000008022">
    <property type="component" value="Unassembled WGS sequence"/>
</dbReference>
<dbReference type="AlphaFoldDB" id="A0A0E0P7H9"/>
<reference evidence="1" key="2">
    <citation type="submission" date="2015-06" db="UniProtKB">
        <authorList>
            <consortium name="EnsemblPlants"/>
        </authorList>
    </citation>
    <scope>IDENTIFICATION</scope>
</reference>
<evidence type="ECO:0000313" key="1">
    <source>
        <dbReference type="EnsemblPlants" id="ORUFI04G09080.1"/>
    </source>
</evidence>
<evidence type="ECO:0000313" key="2">
    <source>
        <dbReference type="Proteomes" id="UP000008022"/>
    </source>
</evidence>
<organism evidence="1 2">
    <name type="scientific">Oryza rufipogon</name>
    <name type="common">Brownbeard rice</name>
    <name type="synonym">Asian wild rice</name>
    <dbReference type="NCBI Taxonomy" id="4529"/>
    <lineage>
        <taxon>Eukaryota</taxon>
        <taxon>Viridiplantae</taxon>
        <taxon>Streptophyta</taxon>
        <taxon>Embryophyta</taxon>
        <taxon>Tracheophyta</taxon>
        <taxon>Spermatophyta</taxon>
        <taxon>Magnoliopsida</taxon>
        <taxon>Liliopsida</taxon>
        <taxon>Poales</taxon>
        <taxon>Poaceae</taxon>
        <taxon>BOP clade</taxon>
        <taxon>Oryzoideae</taxon>
        <taxon>Oryzeae</taxon>
        <taxon>Oryzinae</taxon>
        <taxon>Oryza</taxon>
    </lineage>
</organism>
<dbReference type="HOGENOM" id="CLU_2835688_0_0_1"/>
<dbReference type="EnsemblPlants" id="ORUFI04G09080.1">
    <property type="protein sequence ID" value="ORUFI04G09080.1"/>
    <property type="gene ID" value="ORUFI04G09080"/>
</dbReference>
<reference evidence="2" key="1">
    <citation type="submission" date="2013-06" db="EMBL/GenBank/DDBJ databases">
        <authorList>
            <person name="Zhao Q."/>
        </authorList>
    </citation>
    <scope>NUCLEOTIDE SEQUENCE</scope>
    <source>
        <strain evidence="2">cv. W1943</strain>
    </source>
</reference>
<accession>A0A0E0P7H9</accession>
<proteinExistence type="predicted"/>
<name>A0A0E0P7H9_ORYRU</name>
<keyword evidence="2" id="KW-1185">Reference proteome</keyword>